<name>A0ABW5E107_9BACT</name>
<comment type="caution">
    <text evidence="1">The sequence shown here is derived from an EMBL/GenBank/DDBJ whole genome shotgun (WGS) entry which is preliminary data.</text>
</comment>
<dbReference type="RefSeq" id="WP_377094716.1">
    <property type="nucleotide sequence ID" value="NZ_JBHSJM010000001.1"/>
</dbReference>
<reference evidence="2" key="1">
    <citation type="journal article" date="2019" name="Int. J. Syst. Evol. Microbiol.">
        <title>The Global Catalogue of Microorganisms (GCM) 10K type strain sequencing project: providing services to taxonomists for standard genome sequencing and annotation.</title>
        <authorList>
            <consortium name="The Broad Institute Genomics Platform"/>
            <consortium name="The Broad Institute Genome Sequencing Center for Infectious Disease"/>
            <person name="Wu L."/>
            <person name="Ma J."/>
        </authorList>
    </citation>
    <scope>NUCLEOTIDE SEQUENCE [LARGE SCALE GENOMIC DNA]</scope>
    <source>
        <strain evidence="2">JCM 16545</strain>
    </source>
</reference>
<keyword evidence="2" id="KW-1185">Reference proteome</keyword>
<proteinExistence type="predicted"/>
<dbReference type="EMBL" id="JBHUJC010000011">
    <property type="protein sequence ID" value="MFD2275578.1"/>
    <property type="molecule type" value="Genomic_DNA"/>
</dbReference>
<accession>A0ABW5E107</accession>
<gene>
    <name evidence="1" type="ORF">ACFSQZ_03765</name>
</gene>
<dbReference type="Proteomes" id="UP001597297">
    <property type="component" value="Unassembled WGS sequence"/>
</dbReference>
<protein>
    <submittedName>
        <fullName evidence="1">Uncharacterized protein</fullName>
    </submittedName>
</protein>
<evidence type="ECO:0000313" key="2">
    <source>
        <dbReference type="Proteomes" id="UP001597297"/>
    </source>
</evidence>
<evidence type="ECO:0000313" key="1">
    <source>
        <dbReference type="EMBL" id="MFD2275578.1"/>
    </source>
</evidence>
<sequence>MSKSYNSLVSEKILPLSVAANLSEAFTEWKFTEHTIDHESATEECGLCSQKDLRYHFEIENELTSHKLMVGSSCILKFDVKVFEDGELLNKQDTRRKLNKLIERMHQESCFKALEMVLEEEDNPILRNALSYYKKNKYFTPKFAFVVLWRLNTNQINHNPSYFNVKLNKDSYKRDLEKMNEFRVHTIWKSLSSSQRALAERLGHKPPKSL</sequence>
<organism evidence="1 2">
    <name type="scientific">Rubritalea spongiae</name>
    <dbReference type="NCBI Taxonomy" id="430797"/>
    <lineage>
        <taxon>Bacteria</taxon>
        <taxon>Pseudomonadati</taxon>
        <taxon>Verrucomicrobiota</taxon>
        <taxon>Verrucomicrobiia</taxon>
        <taxon>Verrucomicrobiales</taxon>
        <taxon>Rubritaleaceae</taxon>
        <taxon>Rubritalea</taxon>
    </lineage>
</organism>